<evidence type="ECO:0000313" key="4">
    <source>
        <dbReference type="EMBL" id="KKN75331.1"/>
    </source>
</evidence>
<dbReference type="PANTHER" id="PTHR43630">
    <property type="entry name" value="POLY-BETA-1,6-N-ACETYL-D-GLUCOSAMINE SYNTHASE"/>
    <property type="match status" value="1"/>
</dbReference>
<dbReference type="GO" id="GO:0016757">
    <property type="term" value="F:glycosyltransferase activity"/>
    <property type="evidence" value="ECO:0007669"/>
    <property type="project" value="UniProtKB-KW"/>
</dbReference>
<proteinExistence type="predicted"/>
<accession>A0A0F9VPE6</accession>
<dbReference type="Gene3D" id="3.90.550.10">
    <property type="entry name" value="Spore Coat Polysaccharide Biosynthesis Protein SpsA, Chain A"/>
    <property type="match status" value="1"/>
</dbReference>
<dbReference type="PANTHER" id="PTHR43630:SF1">
    <property type="entry name" value="POLY-BETA-1,6-N-ACETYL-D-GLUCOSAMINE SYNTHASE"/>
    <property type="match status" value="1"/>
</dbReference>
<keyword evidence="2" id="KW-0808">Transferase</keyword>
<gene>
    <name evidence="4" type="ORF">LCGC14_0381830</name>
</gene>
<protein>
    <recommendedName>
        <fullName evidence="3">Glycosyltransferase 2-like domain-containing protein</fullName>
    </recommendedName>
</protein>
<dbReference type="InterPro" id="IPR029044">
    <property type="entry name" value="Nucleotide-diphossugar_trans"/>
</dbReference>
<dbReference type="InterPro" id="IPR001173">
    <property type="entry name" value="Glyco_trans_2-like"/>
</dbReference>
<dbReference type="Pfam" id="PF00535">
    <property type="entry name" value="Glycos_transf_2"/>
    <property type="match status" value="1"/>
</dbReference>
<dbReference type="AlphaFoldDB" id="A0A0F9VPE6"/>
<comment type="caution">
    <text evidence="4">The sequence shown here is derived from an EMBL/GenBank/DDBJ whole genome shotgun (WGS) entry which is preliminary data.</text>
</comment>
<evidence type="ECO:0000256" key="1">
    <source>
        <dbReference type="ARBA" id="ARBA00022676"/>
    </source>
</evidence>
<keyword evidence="1" id="KW-0328">Glycosyltransferase</keyword>
<evidence type="ECO:0000259" key="3">
    <source>
        <dbReference type="Pfam" id="PF00535"/>
    </source>
</evidence>
<feature type="domain" description="Glycosyltransferase 2-like" evidence="3">
    <location>
        <begin position="12"/>
        <end position="124"/>
    </location>
</feature>
<evidence type="ECO:0000256" key="2">
    <source>
        <dbReference type="ARBA" id="ARBA00022679"/>
    </source>
</evidence>
<dbReference type="SUPFAM" id="SSF53448">
    <property type="entry name" value="Nucleotide-diphospho-sugar transferases"/>
    <property type="match status" value="1"/>
</dbReference>
<organism evidence="4">
    <name type="scientific">marine sediment metagenome</name>
    <dbReference type="NCBI Taxonomy" id="412755"/>
    <lineage>
        <taxon>unclassified sequences</taxon>
        <taxon>metagenomes</taxon>
        <taxon>ecological metagenomes</taxon>
    </lineage>
</organism>
<sequence>MSIKLPFEVAMCLPAYNEEANLKKLLPKLIRERDLTEIVVIASGCTDSTIEVARSFEPRVRVLIQPEREGKASAINLFLRETSTPIVIMESTDTLPGAGTIRHLLNRFLDPEVGAVGSRPVPSNIPNTVMGIAAHILWKAHHYLALEHPKLGEMIAWRRLDIGAIELELEGTLEEFFETSIKALFQLADTTAVDEAFIEASIVAAGYKVVYEPLAVTYNRGPDNMTDLIKQRKRIYRGHLSLKASGYSVSTLSPWKGLAATFKAAPKSPKGILSWLILMYAEAYSRVTTDKKAPEVAIWDIATSTKKVHQESH</sequence>
<name>A0A0F9VPE6_9ZZZZ</name>
<dbReference type="EMBL" id="LAZR01000312">
    <property type="protein sequence ID" value="KKN75331.1"/>
    <property type="molecule type" value="Genomic_DNA"/>
</dbReference>
<reference evidence="4" key="1">
    <citation type="journal article" date="2015" name="Nature">
        <title>Complex archaea that bridge the gap between prokaryotes and eukaryotes.</title>
        <authorList>
            <person name="Spang A."/>
            <person name="Saw J.H."/>
            <person name="Jorgensen S.L."/>
            <person name="Zaremba-Niedzwiedzka K."/>
            <person name="Martijn J."/>
            <person name="Lind A.E."/>
            <person name="van Eijk R."/>
            <person name="Schleper C."/>
            <person name="Guy L."/>
            <person name="Ettema T.J."/>
        </authorList>
    </citation>
    <scope>NUCLEOTIDE SEQUENCE</scope>
</reference>